<name>A0A5C5RAN6_9ACTN</name>
<dbReference type="InterPro" id="IPR004360">
    <property type="entry name" value="Glyas_Fos-R_dOase_dom"/>
</dbReference>
<keyword evidence="3" id="KW-1185">Reference proteome</keyword>
<evidence type="ECO:0000313" key="3">
    <source>
        <dbReference type="Proteomes" id="UP000317291"/>
    </source>
</evidence>
<dbReference type="Pfam" id="PF00903">
    <property type="entry name" value="Glyoxalase"/>
    <property type="match status" value="1"/>
</dbReference>
<dbReference type="EMBL" id="VIGW01000003">
    <property type="protein sequence ID" value="TWS20177.1"/>
    <property type="molecule type" value="Genomic_DNA"/>
</dbReference>
<reference evidence="2 3" key="1">
    <citation type="submission" date="2019-06" db="EMBL/GenBank/DDBJ databases">
        <title>Tsukamurella conjunctivitidis sp. nov., Tsukamurella assacharolytica sp. nov. and Tsukamurella sputae sp. nov. isolated from patients with conjunctivitis, bacteraemia (lymphoma) and respiratory infection (sputum) in Hong Kong.</title>
        <authorList>
            <person name="Teng J.L.L."/>
            <person name="Lee H.H."/>
            <person name="Fong J.Y.H."/>
            <person name="Fok K.M.N."/>
            <person name="Lau S.K.P."/>
            <person name="Woo P.C.Y."/>
        </authorList>
    </citation>
    <scope>NUCLEOTIDE SEQUENCE [LARGE SCALE GENOMIC DNA]</scope>
    <source>
        <strain evidence="2 3">HKU71</strain>
    </source>
</reference>
<dbReference type="Gene3D" id="3.10.180.10">
    <property type="entry name" value="2,3-Dihydroxybiphenyl 1,2-Dioxygenase, domain 1"/>
    <property type="match status" value="1"/>
</dbReference>
<dbReference type="InterPro" id="IPR037523">
    <property type="entry name" value="VOC_core"/>
</dbReference>
<dbReference type="RefSeq" id="WP_146560553.1">
    <property type="nucleotide sequence ID" value="NZ_VIGW01000003.1"/>
</dbReference>
<protein>
    <submittedName>
        <fullName evidence="2">VOC family protein</fullName>
    </submittedName>
</protein>
<gene>
    <name evidence="2" type="ORF">FK529_08645</name>
</gene>
<dbReference type="OrthoDB" id="9810341at2"/>
<dbReference type="Proteomes" id="UP000317291">
    <property type="component" value="Unassembled WGS sequence"/>
</dbReference>
<feature type="domain" description="VOC" evidence="1">
    <location>
        <begin position="4"/>
        <end position="122"/>
    </location>
</feature>
<evidence type="ECO:0000259" key="1">
    <source>
        <dbReference type="PROSITE" id="PS51819"/>
    </source>
</evidence>
<dbReference type="CDD" id="cd08351">
    <property type="entry name" value="ChaP_like"/>
    <property type="match status" value="1"/>
</dbReference>
<accession>A0A5C5RAN6</accession>
<dbReference type="AlphaFoldDB" id="A0A5C5RAN6"/>
<comment type="caution">
    <text evidence="2">The sequence shown here is derived from an EMBL/GenBank/DDBJ whole genome shotgun (WGS) entry which is preliminary data.</text>
</comment>
<organism evidence="2 3">
    <name type="scientific">Tsukamurella asaccharolytica</name>
    <dbReference type="NCBI Taxonomy" id="2592067"/>
    <lineage>
        <taxon>Bacteria</taxon>
        <taxon>Bacillati</taxon>
        <taxon>Actinomycetota</taxon>
        <taxon>Actinomycetes</taxon>
        <taxon>Mycobacteriales</taxon>
        <taxon>Tsukamurellaceae</taxon>
        <taxon>Tsukamurella</taxon>
    </lineage>
</organism>
<dbReference type="InterPro" id="IPR029068">
    <property type="entry name" value="Glyas_Bleomycin-R_OHBP_Dase"/>
</dbReference>
<dbReference type="SUPFAM" id="SSF54593">
    <property type="entry name" value="Glyoxalase/Bleomycin resistance protein/Dihydroxybiphenyl dioxygenase"/>
    <property type="match status" value="1"/>
</dbReference>
<evidence type="ECO:0000313" key="2">
    <source>
        <dbReference type="EMBL" id="TWS20177.1"/>
    </source>
</evidence>
<dbReference type="PROSITE" id="PS51819">
    <property type="entry name" value="VOC"/>
    <property type="match status" value="1"/>
</dbReference>
<sequence length="125" mass="13831">MSARFNHTIIFAVDVAESAAFYRDYLEAEDAQSWGPFTNLMIGDGVLLQIASPPGLVPQPQHYAFLVEDDHFDRALSLLDDRRADYTADPHGKRPGAINHDHGGRGVYIRDPAGHGIELLTSPYL</sequence>
<proteinExistence type="predicted"/>